<evidence type="ECO:0000259" key="4">
    <source>
        <dbReference type="Pfam" id="PF01551"/>
    </source>
</evidence>
<evidence type="ECO:0000313" key="5">
    <source>
        <dbReference type="EMBL" id="RIX32223.1"/>
    </source>
</evidence>
<dbReference type="Proteomes" id="UP000285023">
    <property type="component" value="Unassembled WGS sequence"/>
</dbReference>
<organism evidence="5 6">
    <name type="scientific">Sphingomonas edaphi</name>
    <dbReference type="NCBI Taxonomy" id="2315689"/>
    <lineage>
        <taxon>Bacteria</taxon>
        <taxon>Pseudomonadati</taxon>
        <taxon>Pseudomonadota</taxon>
        <taxon>Alphaproteobacteria</taxon>
        <taxon>Sphingomonadales</taxon>
        <taxon>Sphingomonadaceae</taxon>
        <taxon>Sphingomonas</taxon>
    </lineage>
</organism>
<keyword evidence="1" id="KW-0175">Coiled coil</keyword>
<accession>A0A418Q326</accession>
<dbReference type="OrthoDB" id="9809144at2"/>
<sequence>MRRAVLFFCALPLLVSTASAPVPPETLTADASLNRAKAEAEISVRHLIQLEKQAENASDEAAKLRAQRLAAAAAIDAAEAQISKSVAEYRLARARIALAEQQLARKRAPLAALLAGLAQMGRQPPLLSLADHGSIDEIVRVKALLDSTLPAIQRQSAAASAKLKQRQQLAAQAYRLRATLQRDRAALRAQQTRFAELEANATARAARLSGEAFGAGDRVLAAGERLSTASSTASERRAAARVAVELANLDFATARPMPGDAPLSVPDFHYGLPVTARVADGLGSVSRSGIVSRGVQFDTARGSPVVAPADGTVAFAAPFRGQDGLVIIDHGKGWTTLLLGVASDKRRGTRVARGESIGRTLGPVGVELRRDGKPVSPAFIAASSPPLSNSAKSR</sequence>
<feature type="coiled-coil region" evidence="1">
    <location>
        <begin position="33"/>
        <end position="81"/>
    </location>
</feature>
<dbReference type="Gene3D" id="2.70.70.10">
    <property type="entry name" value="Glucose Permease (Domain IIA)"/>
    <property type="match status" value="1"/>
</dbReference>
<dbReference type="PANTHER" id="PTHR21666">
    <property type="entry name" value="PEPTIDASE-RELATED"/>
    <property type="match status" value="1"/>
</dbReference>
<comment type="caution">
    <text evidence="5">The sequence shown here is derived from an EMBL/GenBank/DDBJ whole genome shotgun (WGS) entry which is preliminary data.</text>
</comment>
<dbReference type="Pfam" id="PF01551">
    <property type="entry name" value="Peptidase_M23"/>
    <property type="match status" value="1"/>
</dbReference>
<evidence type="ECO:0000256" key="3">
    <source>
        <dbReference type="SAM" id="SignalP"/>
    </source>
</evidence>
<dbReference type="InterPro" id="IPR011055">
    <property type="entry name" value="Dup_hybrid_motif"/>
</dbReference>
<dbReference type="InterPro" id="IPR016047">
    <property type="entry name" value="M23ase_b-sheet_dom"/>
</dbReference>
<keyword evidence="3" id="KW-0732">Signal</keyword>
<keyword evidence="6" id="KW-1185">Reference proteome</keyword>
<gene>
    <name evidence="5" type="ORF">D3M59_04465</name>
</gene>
<dbReference type="RefSeq" id="WP_119531956.1">
    <property type="nucleotide sequence ID" value="NZ_QXTF01000001.1"/>
</dbReference>
<dbReference type="SUPFAM" id="SSF51261">
    <property type="entry name" value="Duplicated hybrid motif"/>
    <property type="match status" value="1"/>
</dbReference>
<proteinExistence type="predicted"/>
<dbReference type="InterPro" id="IPR050570">
    <property type="entry name" value="Cell_wall_metabolism_enzyme"/>
</dbReference>
<protein>
    <recommendedName>
        <fullName evidence="4">M23ase beta-sheet core domain-containing protein</fullName>
    </recommendedName>
</protein>
<dbReference type="PANTHER" id="PTHR21666:SF270">
    <property type="entry name" value="MUREIN HYDROLASE ACTIVATOR ENVC"/>
    <property type="match status" value="1"/>
</dbReference>
<name>A0A418Q326_9SPHN</name>
<reference evidence="5 6" key="1">
    <citation type="submission" date="2018-09" db="EMBL/GenBank/DDBJ databases">
        <title>Sphingomonas sp. DAC4.</title>
        <authorList>
            <person name="Seo T."/>
        </authorList>
    </citation>
    <scope>NUCLEOTIDE SEQUENCE [LARGE SCALE GENOMIC DNA]</scope>
    <source>
        <strain evidence="5 6">DAC4</strain>
    </source>
</reference>
<feature type="domain" description="M23ase beta-sheet core" evidence="4">
    <location>
        <begin position="292"/>
        <end position="361"/>
    </location>
</feature>
<dbReference type="EMBL" id="QXTF01000001">
    <property type="protein sequence ID" value="RIX32223.1"/>
    <property type="molecule type" value="Genomic_DNA"/>
</dbReference>
<feature type="chain" id="PRO_5019013967" description="M23ase beta-sheet core domain-containing protein" evidence="3">
    <location>
        <begin position="21"/>
        <end position="394"/>
    </location>
</feature>
<feature type="signal peptide" evidence="3">
    <location>
        <begin position="1"/>
        <end position="20"/>
    </location>
</feature>
<dbReference type="CDD" id="cd12797">
    <property type="entry name" value="M23_peptidase"/>
    <property type="match status" value="1"/>
</dbReference>
<dbReference type="AlphaFoldDB" id="A0A418Q326"/>
<evidence type="ECO:0000313" key="6">
    <source>
        <dbReference type="Proteomes" id="UP000285023"/>
    </source>
</evidence>
<evidence type="ECO:0000256" key="1">
    <source>
        <dbReference type="SAM" id="Coils"/>
    </source>
</evidence>
<feature type="region of interest" description="Disordered" evidence="2">
    <location>
        <begin position="375"/>
        <end position="394"/>
    </location>
</feature>
<evidence type="ECO:0000256" key="2">
    <source>
        <dbReference type="SAM" id="MobiDB-lite"/>
    </source>
</evidence>
<feature type="compositionally biased region" description="Polar residues" evidence="2">
    <location>
        <begin position="385"/>
        <end position="394"/>
    </location>
</feature>
<dbReference type="GO" id="GO:0004222">
    <property type="term" value="F:metalloendopeptidase activity"/>
    <property type="evidence" value="ECO:0007669"/>
    <property type="project" value="TreeGrafter"/>
</dbReference>